<sequence length="67" mass="7650">MSEINVPRQRCGNPNPLRLQQHALVRKCNVDNRLSTEDGRQLHGPIDCCRSRRYGGCDRCSSVAVRR</sequence>
<dbReference type="Proteomes" id="UP000024635">
    <property type="component" value="Unassembled WGS sequence"/>
</dbReference>
<evidence type="ECO:0000313" key="2">
    <source>
        <dbReference type="Proteomes" id="UP000024635"/>
    </source>
</evidence>
<name>A0A016WLT5_9BILA</name>
<reference evidence="2" key="1">
    <citation type="journal article" date="2015" name="Nat. Genet.">
        <title>The genome and transcriptome of the zoonotic hookworm Ancylostoma ceylanicum identify infection-specific gene families.</title>
        <authorList>
            <person name="Schwarz E.M."/>
            <person name="Hu Y."/>
            <person name="Antoshechkin I."/>
            <person name="Miller M.M."/>
            <person name="Sternberg P.W."/>
            <person name="Aroian R.V."/>
        </authorList>
    </citation>
    <scope>NUCLEOTIDE SEQUENCE</scope>
    <source>
        <strain evidence="2">HY135</strain>
    </source>
</reference>
<proteinExistence type="predicted"/>
<organism evidence="1 2">
    <name type="scientific">Ancylostoma ceylanicum</name>
    <dbReference type="NCBI Taxonomy" id="53326"/>
    <lineage>
        <taxon>Eukaryota</taxon>
        <taxon>Metazoa</taxon>
        <taxon>Ecdysozoa</taxon>
        <taxon>Nematoda</taxon>
        <taxon>Chromadorea</taxon>
        <taxon>Rhabditida</taxon>
        <taxon>Rhabditina</taxon>
        <taxon>Rhabditomorpha</taxon>
        <taxon>Strongyloidea</taxon>
        <taxon>Ancylostomatidae</taxon>
        <taxon>Ancylostomatinae</taxon>
        <taxon>Ancylostoma</taxon>
    </lineage>
</organism>
<evidence type="ECO:0000313" key="1">
    <source>
        <dbReference type="EMBL" id="EYC40590.1"/>
    </source>
</evidence>
<accession>A0A016WLT5</accession>
<comment type="caution">
    <text evidence="1">The sequence shown here is derived from an EMBL/GenBank/DDBJ whole genome shotgun (WGS) entry which is preliminary data.</text>
</comment>
<dbReference type="AlphaFoldDB" id="A0A016WLT5"/>
<protein>
    <submittedName>
        <fullName evidence="1">Uncharacterized protein</fullName>
    </submittedName>
</protein>
<keyword evidence="2" id="KW-1185">Reference proteome</keyword>
<gene>
    <name evidence="1" type="primary">Acey_s0605.g570</name>
    <name evidence="1" type="ORF">Y032_0605g570</name>
</gene>
<dbReference type="EMBL" id="JARK01000205">
    <property type="protein sequence ID" value="EYC40590.1"/>
    <property type="molecule type" value="Genomic_DNA"/>
</dbReference>